<accession>A0A8S5UCM6</accession>
<name>A0A8S5UCM6_9CAUD</name>
<dbReference type="EMBL" id="BK016063">
    <property type="protein sequence ID" value="DAF92225.1"/>
    <property type="molecule type" value="Genomic_DNA"/>
</dbReference>
<reference evidence="1" key="1">
    <citation type="journal article" date="2021" name="Proc. Natl. Acad. Sci. U.S.A.">
        <title>A Catalog of Tens of Thousands of Viruses from Human Metagenomes Reveals Hidden Associations with Chronic Diseases.</title>
        <authorList>
            <person name="Tisza M.J."/>
            <person name="Buck C.B."/>
        </authorList>
    </citation>
    <scope>NUCLEOTIDE SEQUENCE</scope>
    <source>
        <strain evidence="1">CtgN495</strain>
    </source>
</reference>
<proteinExistence type="predicted"/>
<evidence type="ECO:0000313" key="1">
    <source>
        <dbReference type="EMBL" id="DAF92225.1"/>
    </source>
</evidence>
<sequence>MKIPKYVAELIRRRMNYAAKAMDASVDLQTWLDAHNIEIEEYDSVGGSETFCNPYQSANRVMKAIIDKE</sequence>
<protein>
    <submittedName>
        <fullName evidence="1">Uncharacterized protein</fullName>
    </submittedName>
</protein>
<organism evidence="1">
    <name type="scientific">Siphoviridae sp. ctgN495</name>
    <dbReference type="NCBI Taxonomy" id="2825608"/>
    <lineage>
        <taxon>Viruses</taxon>
        <taxon>Duplodnaviria</taxon>
        <taxon>Heunggongvirae</taxon>
        <taxon>Uroviricota</taxon>
        <taxon>Caudoviricetes</taxon>
    </lineage>
</organism>